<dbReference type="InterPro" id="IPR050514">
    <property type="entry name" value="WAP_four-disulfide_core"/>
</dbReference>
<comment type="caution">
    <text evidence="2">Lacks conserved residue(s) required for the propagation of feature annotation.</text>
</comment>
<proteinExistence type="predicted"/>
<dbReference type="PROSITE" id="PS51162">
    <property type="entry name" value="THYROGLOBULIN_1_2"/>
    <property type="match status" value="2"/>
</dbReference>
<keyword evidence="3" id="KW-0732">Signal</keyword>
<dbReference type="PANTHER" id="PTHR19441:SF95">
    <property type="entry name" value="PERLWAPIN ISOFORM X1"/>
    <property type="match status" value="1"/>
</dbReference>
<dbReference type="InterPro" id="IPR004094">
    <property type="entry name" value="Antistasin-like"/>
</dbReference>
<evidence type="ECO:0000256" key="1">
    <source>
        <dbReference type="ARBA" id="ARBA00023157"/>
    </source>
</evidence>
<evidence type="ECO:0000256" key="2">
    <source>
        <dbReference type="PROSITE-ProRule" id="PRU00500"/>
    </source>
</evidence>
<dbReference type="Gene3D" id="4.10.800.10">
    <property type="entry name" value="Thyroglobulin type-1"/>
    <property type="match status" value="2"/>
</dbReference>
<dbReference type="Proteomes" id="UP000271098">
    <property type="component" value="Unassembled WGS sequence"/>
</dbReference>
<dbReference type="Pfam" id="PF00086">
    <property type="entry name" value="Thyroglobulin_1"/>
    <property type="match status" value="2"/>
</dbReference>
<keyword evidence="1" id="KW-1015">Disulfide bond</keyword>
<evidence type="ECO:0000259" key="5">
    <source>
        <dbReference type="PROSITE" id="PS51252"/>
    </source>
</evidence>
<dbReference type="SMART" id="SM00217">
    <property type="entry name" value="WAP"/>
    <property type="match status" value="5"/>
</dbReference>
<feature type="domain" description="Thyroglobulin type-1" evidence="4">
    <location>
        <begin position="174"/>
        <end position="226"/>
    </location>
</feature>
<dbReference type="PROSITE" id="PS51390">
    <property type="entry name" value="WAP"/>
    <property type="match status" value="5"/>
</dbReference>
<feature type="domain" description="Thyroglobulin type-1" evidence="4">
    <location>
        <begin position="396"/>
        <end position="478"/>
    </location>
</feature>
<feature type="domain" description="WAP" evidence="6">
    <location>
        <begin position="134"/>
        <end position="181"/>
    </location>
</feature>
<dbReference type="WBParaSite" id="GPUH_0001085601-mRNA-1">
    <property type="protein sequence ID" value="GPUH_0001085601-mRNA-1"/>
    <property type="gene ID" value="GPUH_0001085601"/>
</dbReference>
<dbReference type="Pfam" id="PF00095">
    <property type="entry name" value="WAP"/>
    <property type="match status" value="5"/>
</dbReference>
<dbReference type="GO" id="GO:0005615">
    <property type="term" value="C:extracellular space"/>
    <property type="evidence" value="ECO:0007669"/>
    <property type="project" value="TreeGrafter"/>
</dbReference>
<organism evidence="9">
    <name type="scientific">Gongylonema pulchrum</name>
    <dbReference type="NCBI Taxonomy" id="637853"/>
    <lineage>
        <taxon>Eukaryota</taxon>
        <taxon>Metazoa</taxon>
        <taxon>Ecdysozoa</taxon>
        <taxon>Nematoda</taxon>
        <taxon>Chromadorea</taxon>
        <taxon>Rhabditida</taxon>
        <taxon>Spirurina</taxon>
        <taxon>Spiruromorpha</taxon>
        <taxon>Spiruroidea</taxon>
        <taxon>Gongylonematidae</taxon>
        <taxon>Gongylonema</taxon>
    </lineage>
</organism>
<dbReference type="SUPFAM" id="SSF57610">
    <property type="entry name" value="Thyroglobulin type-1 domain"/>
    <property type="match status" value="2"/>
</dbReference>
<feature type="domain" description="WAP" evidence="6">
    <location>
        <begin position="70"/>
        <end position="115"/>
    </location>
</feature>
<dbReference type="OrthoDB" id="5853592at2759"/>
<sequence>MLLRPVIVILHHLSLPAVLLPQTTYLPHPIIGITAAHSCPQRPPGCELHCPFGYRFALTGTCLCSCQDDPCFVRLISCPRLVGGACVQRCSGDAECGGLLKCCSNGCGRECVMALAPLALLDSLSIHPLQATGRINRVGNCPPKNYIKKSSCILECTHDEECPWVEKCCDNGCGRVCTPPDKATACTVDGRFKNIQCDKSYCWCVDEKGSEVTGTKAFKEAGLPNCLRRKSCSGRLCAKLCQFGTKTDDDGCPLETCECRNICDSVKCTNDFDRCQLVEPECARPPCQPIGFNNLGFCCPRPESEIHKGTCLPNFSRPNGHCVSECHVDSDCSTNAKCCFDGCSLKCMPVAAIRADHSTERSIVVPEQLTTNEKKTPYPAECPSSIPPNVRFGKCGSQCKTDQDCPGVKKCCKYGCTSLCLFPTKATEIYGRARAPKCDERGNFEQIQCENGACYCVDTVNGSEIPATRVAFYKEPVCHGVPDICSRYESLDAVTTSVLCESESDCPDEYWCNSVGIQSKGLCCPLLKGQLPDRRRCATTELYIEPSEACEIQCKTGVSTDEPRTAEDVLVQKDHCPPIKQHGITCPSKKEVCVARLVDECTDGPCVGVPDCIINACPHGLPIFDEATFEPIRCSSNTQCTSVDTPSFCHKFRMLDGYCCGGTEMPASSLRKTTKLGECPSIDQSKANCVKEEDDECAEDSDCGTVQKCCSNGCRKLCTYAEVTTGWPIILVC</sequence>
<dbReference type="InterPro" id="IPR000716">
    <property type="entry name" value="Thyroglobulin_1"/>
</dbReference>
<accession>A0A183DQ52</accession>
<dbReference type="InterPro" id="IPR006150">
    <property type="entry name" value="Cys_repeat_1"/>
</dbReference>
<feature type="domain" description="WAP" evidence="6">
    <location>
        <begin position="375"/>
        <end position="424"/>
    </location>
</feature>
<dbReference type="SUPFAM" id="SSF57256">
    <property type="entry name" value="Elafin-like"/>
    <property type="match status" value="4"/>
</dbReference>
<dbReference type="EMBL" id="UYRT01078188">
    <property type="protein sequence ID" value="VDN17987.1"/>
    <property type="molecule type" value="Genomic_DNA"/>
</dbReference>
<dbReference type="SMART" id="SM00289">
    <property type="entry name" value="WR1"/>
    <property type="match status" value="3"/>
</dbReference>
<feature type="chain" id="PRO_5043138829" evidence="3">
    <location>
        <begin position="22"/>
        <end position="733"/>
    </location>
</feature>
<evidence type="ECO:0000313" key="7">
    <source>
        <dbReference type="EMBL" id="VDN17987.1"/>
    </source>
</evidence>
<dbReference type="GO" id="GO:0004867">
    <property type="term" value="F:serine-type endopeptidase inhibitor activity"/>
    <property type="evidence" value="ECO:0007669"/>
    <property type="project" value="InterPro"/>
</dbReference>
<name>A0A183DQ52_9BILA</name>
<reference evidence="7 8" key="2">
    <citation type="submission" date="2018-11" db="EMBL/GenBank/DDBJ databases">
        <authorList>
            <consortium name="Pathogen Informatics"/>
        </authorList>
    </citation>
    <scope>NUCLEOTIDE SEQUENCE [LARGE SCALE GENOMIC DNA]</scope>
</reference>
<dbReference type="SMART" id="SM00211">
    <property type="entry name" value="TY"/>
    <property type="match status" value="2"/>
</dbReference>
<dbReference type="PROSITE" id="PS51252">
    <property type="entry name" value="ANTISTASIN"/>
    <property type="match status" value="1"/>
</dbReference>
<protein>
    <submittedName>
        <fullName evidence="9">WAP domain-containing protein</fullName>
    </submittedName>
</protein>
<evidence type="ECO:0000313" key="8">
    <source>
        <dbReference type="Proteomes" id="UP000271098"/>
    </source>
</evidence>
<evidence type="ECO:0000259" key="6">
    <source>
        <dbReference type="PROSITE" id="PS51390"/>
    </source>
</evidence>
<dbReference type="InterPro" id="IPR036857">
    <property type="entry name" value="Thyroglobulin_1_sf"/>
</dbReference>
<feature type="signal peptide" evidence="3">
    <location>
        <begin position="1"/>
        <end position="21"/>
    </location>
</feature>
<keyword evidence="8" id="KW-1185">Reference proteome</keyword>
<feature type="domain" description="WAP" evidence="6">
    <location>
        <begin position="304"/>
        <end position="351"/>
    </location>
</feature>
<dbReference type="CDD" id="cd00191">
    <property type="entry name" value="TY"/>
    <property type="match status" value="1"/>
</dbReference>
<evidence type="ECO:0000259" key="4">
    <source>
        <dbReference type="PROSITE" id="PS51162"/>
    </source>
</evidence>
<feature type="domain" description="Antistasin-like" evidence="5">
    <location>
        <begin position="232"/>
        <end position="259"/>
    </location>
</feature>
<dbReference type="InterPro" id="IPR036645">
    <property type="entry name" value="Elafin-like_sf"/>
</dbReference>
<evidence type="ECO:0000256" key="3">
    <source>
        <dbReference type="SAM" id="SignalP"/>
    </source>
</evidence>
<dbReference type="Gene3D" id="4.10.75.10">
    <property type="entry name" value="Elafin-like"/>
    <property type="match status" value="5"/>
</dbReference>
<reference evidence="9" key="1">
    <citation type="submission" date="2016-06" db="UniProtKB">
        <authorList>
            <consortium name="WormBaseParasite"/>
        </authorList>
    </citation>
    <scope>IDENTIFICATION</scope>
</reference>
<evidence type="ECO:0000313" key="9">
    <source>
        <dbReference type="WBParaSite" id="GPUH_0001085601-mRNA-1"/>
    </source>
</evidence>
<dbReference type="AlphaFoldDB" id="A0A183DQ52"/>
<gene>
    <name evidence="7" type="ORF">GPUH_LOCUS10843</name>
</gene>
<dbReference type="PANTHER" id="PTHR19441">
    <property type="entry name" value="WHEY ACDIC PROTEIN WAP"/>
    <property type="match status" value="1"/>
</dbReference>
<feature type="domain" description="WAP" evidence="6">
    <location>
        <begin position="672"/>
        <end position="722"/>
    </location>
</feature>
<dbReference type="InterPro" id="IPR008197">
    <property type="entry name" value="WAP_dom"/>
</dbReference>